<organism evidence="4 5">
    <name type="scientific">Nocardioides marmoribigeumensis</name>
    <dbReference type="NCBI Taxonomy" id="433649"/>
    <lineage>
        <taxon>Bacteria</taxon>
        <taxon>Bacillati</taxon>
        <taxon>Actinomycetota</taxon>
        <taxon>Actinomycetes</taxon>
        <taxon>Propionibacteriales</taxon>
        <taxon>Nocardioidaceae</taxon>
        <taxon>Nocardioides</taxon>
    </lineage>
</organism>
<evidence type="ECO:0000259" key="3">
    <source>
        <dbReference type="Pfam" id="PF13191"/>
    </source>
</evidence>
<dbReference type="Pfam" id="PF13191">
    <property type="entry name" value="AAA_16"/>
    <property type="match status" value="1"/>
</dbReference>
<dbReference type="EMBL" id="JAVDYG010000001">
    <property type="protein sequence ID" value="MDR7361057.1"/>
    <property type="molecule type" value="Genomic_DNA"/>
</dbReference>
<evidence type="ECO:0000313" key="5">
    <source>
        <dbReference type="Proteomes" id="UP001183648"/>
    </source>
</evidence>
<name>A0ABU2BR02_9ACTN</name>
<dbReference type="Proteomes" id="UP001183648">
    <property type="component" value="Unassembled WGS sequence"/>
</dbReference>
<dbReference type="PANTHER" id="PTHR16305:SF35">
    <property type="entry name" value="TRANSCRIPTIONAL ACTIVATOR DOMAIN"/>
    <property type="match status" value="1"/>
</dbReference>
<gene>
    <name evidence="4" type="ORF">J2S63_000610</name>
</gene>
<comment type="caution">
    <text evidence="4">The sequence shown here is derived from an EMBL/GenBank/DDBJ whole genome shotgun (WGS) entry which is preliminary data.</text>
</comment>
<keyword evidence="1" id="KW-0547">Nucleotide-binding</keyword>
<evidence type="ECO:0000256" key="1">
    <source>
        <dbReference type="ARBA" id="ARBA00022741"/>
    </source>
</evidence>
<evidence type="ECO:0000256" key="2">
    <source>
        <dbReference type="ARBA" id="ARBA00022840"/>
    </source>
</evidence>
<dbReference type="PANTHER" id="PTHR16305">
    <property type="entry name" value="TESTICULAR SOLUBLE ADENYLYL CYCLASE"/>
    <property type="match status" value="1"/>
</dbReference>
<dbReference type="SUPFAM" id="SSF52540">
    <property type="entry name" value="P-loop containing nucleoside triphosphate hydrolases"/>
    <property type="match status" value="1"/>
</dbReference>
<dbReference type="InterPro" id="IPR027417">
    <property type="entry name" value="P-loop_NTPase"/>
</dbReference>
<keyword evidence="5" id="KW-1185">Reference proteome</keyword>
<evidence type="ECO:0000313" key="4">
    <source>
        <dbReference type="EMBL" id="MDR7361057.1"/>
    </source>
</evidence>
<sequence length="1081" mass="114712">MTARMVGRDPVRARLLEVLDSAQGGPGRLLWVEGEAGIGKTRLLAEAETLAADRRVAVARGAGWSDPATPAYWLWTQVLRRLLGEDATAEGVRRRWGPRARAATVLVPEAAGPPAGLTGPEHAPDRFPLFDAVLAALEAEARQGPLLMLLDDVHWADPDSLRLLSFLASTGLPAGVVAVAAWRSHEIERGDLADELRLTLHRWAEVVPLAGLAAADLARVVEDASGLRLDDDDARELAARTGGNPLFATEMGRLAASRGESAAAVRLVPDSARSLLRRRLARLSQPCAATLAAAAVAGATPSLSTVAAVTGQDAGDVEEHLAEAAAAGLAEGEDGGVVFRHALVRDALVETVPVAQRRALHLAVADHLEGAADLSPSALAEAAHHALAALPLGDLDRAVAWGSRAAAAAYSARAYAVAAQGWRRVADVTTPDDPRRGEVLRHWADALLADGDLDAARSVFEEAAALARKHEDAEGLAAAALGYAAGLTGFEVRLHDEAQVALLTEALDALPADDSVTRVDLLARLAVAVSYTAGDAARPRLAQEAVDMARRVGDPRATAHALAAHCDAFAGPAHVHTRVAQAGEIVRLSEGRDPAMVLLGLRHRVVARLELGDSTGAFADMDRFAAVADELGQPLCSWYVPLWRGFRAQLRGDVPAMIAAAREARELGGRAGSRNAAALSYVQESWAAGEEDRLAEQLPVMLEMLGVLPELAPDGATYVALFPGQPDHVRRPALPRLAELVDGLPDDAERLSGLCHAAVSLVEGRDEPEHCDVVHARLLPYAGLVAVDGIAAGTHGVTDRLLAMLAHASGRLEEAEEHARAAVAGNARFGSRLHVAYSEGVLAGVLAGRGAAQEAHRLFEHAQSELLAMGLDRRARWYAERYPVDPVDPGSTPVEPVGTALARHGEVWTLTYAGRAVTLTDSKGLADLAVLLTRPGHEVHVLDLDGGGRADTRAAVAAGGDLGEVLDDRARREYAERLATIEADLADAEDDGRDDEADRLREEREALLSALRSAYGLGGRARRTGGEAERARSRVTRRLKETLARVEQQHPEAGRHLRASVRTGVFCRYEPERDVRWQVTT</sequence>
<dbReference type="InterPro" id="IPR041664">
    <property type="entry name" value="AAA_16"/>
</dbReference>
<reference evidence="4 5" key="1">
    <citation type="submission" date="2023-07" db="EMBL/GenBank/DDBJ databases">
        <title>Sequencing the genomes of 1000 actinobacteria strains.</title>
        <authorList>
            <person name="Klenk H.-P."/>
        </authorList>
    </citation>
    <scope>NUCLEOTIDE SEQUENCE [LARGE SCALE GENOMIC DNA]</scope>
    <source>
        <strain evidence="4 5">DSM 19426</strain>
    </source>
</reference>
<protein>
    <submittedName>
        <fullName evidence="4">Tetratricopeptide (TPR) repeat protein</fullName>
    </submittedName>
</protein>
<keyword evidence="2" id="KW-0067">ATP-binding</keyword>
<dbReference type="RefSeq" id="WP_310298458.1">
    <property type="nucleotide sequence ID" value="NZ_BAAAPS010000002.1"/>
</dbReference>
<proteinExistence type="predicted"/>
<feature type="domain" description="Orc1-like AAA ATPase" evidence="3">
    <location>
        <begin position="5"/>
        <end position="170"/>
    </location>
</feature>
<accession>A0ABU2BR02</accession>